<comment type="caution">
    <text evidence="1">The sequence shown here is derived from an EMBL/GenBank/DDBJ whole genome shotgun (WGS) entry which is preliminary data.</text>
</comment>
<keyword evidence="2" id="KW-1185">Reference proteome</keyword>
<protein>
    <submittedName>
        <fullName evidence="1">Uncharacterized protein</fullName>
    </submittedName>
</protein>
<evidence type="ECO:0000313" key="2">
    <source>
        <dbReference type="Proteomes" id="UP001417504"/>
    </source>
</evidence>
<sequence length="162" mass="18073">MDEYLSEPEETLEVSIHKLDIIILQNEKDEADKGVEVILKRPKETQRESKEGQHLMLVKPPTLLCIPNHVLEVSDELINLKEGMSAELPKAIDASFVVEILKGEGITFTLRADLEAASPLKTPELACEEQEIVPTRTVTHGLLKRFPRCAKVIQPALESAGR</sequence>
<accession>A0AAP0PK36</accession>
<proteinExistence type="predicted"/>
<name>A0AAP0PK36_9MAGN</name>
<gene>
    <name evidence="1" type="ORF">Sjap_005457</name>
</gene>
<dbReference type="EMBL" id="JBBNAE010000002">
    <property type="protein sequence ID" value="KAK9145554.1"/>
    <property type="molecule type" value="Genomic_DNA"/>
</dbReference>
<dbReference type="AlphaFoldDB" id="A0AAP0PK36"/>
<evidence type="ECO:0000313" key="1">
    <source>
        <dbReference type="EMBL" id="KAK9145554.1"/>
    </source>
</evidence>
<reference evidence="1 2" key="1">
    <citation type="submission" date="2024-01" db="EMBL/GenBank/DDBJ databases">
        <title>Genome assemblies of Stephania.</title>
        <authorList>
            <person name="Yang L."/>
        </authorList>
    </citation>
    <scope>NUCLEOTIDE SEQUENCE [LARGE SCALE GENOMIC DNA]</scope>
    <source>
        <strain evidence="1">QJT</strain>
        <tissue evidence="1">Leaf</tissue>
    </source>
</reference>
<dbReference type="Proteomes" id="UP001417504">
    <property type="component" value="Unassembled WGS sequence"/>
</dbReference>
<organism evidence="1 2">
    <name type="scientific">Stephania japonica</name>
    <dbReference type="NCBI Taxonomy" id="461633"/>
    <lineage>
        <taxon>Eukaryota</taxon>
        <taxon>Viridiplantae</taxon>
        <taxon>Streptophyta</taxon>
        <taxon>Embryophyta</taxon>
        <taxon>Tracheophyta</taxon>
        <taxon>Spermatophyta</taxon>
        <taxon>Magnoliopsida</taxon>
        <taxon>Ranunculales</taxon>
        <taxon>Menispermaceae</taxon>
        <taxon>Menispermoideae</taxon>
        <taxon>Cissampelideae</taxon>
        <taxon>Stephania</taxon>
    </lineage>
</organism>